<protein>
    <submittedName>
        <fullName evidence="1">Uncharacterized protein</fullName>
    </submittedName>
</protein>
<name>A0ACD3ACF2_9AGAR</name>
<accession>A0ACD3ACF2</accession>
<evidence type="ECO:0000313" key="1">
    <source>
        <dbReference type="EMBL" id="TFK63110.1"/>
    </source>
</evidence>
<dbReference type="Proteomes" id="UP000308600">
    <property type="component" value="Unassembled WGS sequence"/>
</dbReference>
<reference evidence="1 2" key="1">
    <citation type="journal article" date="2019" name="Nat. Ecol. Evol.">
        <title>Megaphylogeny resolves global patterns of mushroom evolution.</title>
        <authorList>
            <person name="Varga T."/>
            <person name="Krizsan K."/>
            <person name="Foldi C."/>
            <person name="Dima B."/>
            <person name="Sanchez-Garcia M."/>
            <person name="Sanchez-Ramirez S."/>
            <person name="Szollosi G.J."/>
            <person name="Szarkandi J.G."/>
            <person name="Papp V."/>
            <person name="Albert L."/>
            <person name="Andreopoulos W."/>
            <person name="Angelini C."/>
            <person name="Antonin V."/>
            <person name="Barry K.W."/>
            <person name="Bougher N.L."/>
            <person name="Buchanan P."/>
            <person name="Buyck B."/>
            <person name="Bense V."/>
            <person name="Catcheside P."/>
            <person name="Chovatia M."/>
            <person name="Cooper J."/>
            <person name="Damon W."/>
            <person name="Desjardin D."/>
            <person name="Finy P."/>
            <person name="Geml J."/>
            <person name="Haridas S."/>
            <person name="Hughes K."/>
            <person name="Justo A."/>
            <person name="Karasinski D."/>
            <person name="Kautmanova I."/>
            <person name="Kiss B."/>
            <person name="Kocsube S."/>
            <person name="Kotiranta H."/>
            <person name="LaButti K.M."/>
            <person name="Lechner B.E."/>
            <person name="Liimatainen K."/>
            <person name="Lipzen A."/>
            <person name="Lukacs Z."/>
            <person name="Mihaltcheva S."/>
            <person name="Morgado L.N."/>
            <person name="Niskanen T."/>
            <person name="Noordeloos M.E."/>
            <person name="Ohm R.A."/>
            <person name="Ortiz-Santana B."/>
            <person name="Ovrebo C."/>
            <person name="Racz N."/>
            <person name="Riley R."/>
            <person name="Savchenko A."/>
            <person name="Shiryaev A."/>
            <person name="Soop K."/>
            <person name="Spirin V."/>
            <person name="Szebenyi C."/>
            <person name="Tomsovsky M."/>
            <person name="Tulloss R.E."/>
            <person name="Uehling J."/>
            <person name="Grigoriev I.V."/>
            <person name="Vagvolgyi C."/>
            <person name="Papp T."/>
            <person name="Martin F.M."/>
            <person name="Miettinen O."/>
            <person name="Hibbett D.S."/>
            <person name="Nagy L.G."/>
        </authorList>
    </citation>
    <scope>NUCLEOTIDE SEQUENCE [LARGE SCALE GENOMIC DNA]</scope>
    <source>
        <strain evidence="1 2">NL-1719</strain>
    </source>
</reference>
<dbReference type="EMBL" id="ML208539">
    <property type="protein sequence ID" value="TFK63110.1"/>
    <property type="molecule type" value="Genomic_DNA"/>
</dbReference>
<gene>
    <name evidence="1" type="ORF">BDN72DRAFT_902666</name>
</gene>
<organism evidence="1 2">
    <name type="scientific">Pluteus cervinus</name>
    <dbReference type="NCBI Taxonomy" id="181527"/>
    <lineage>
        <taxon>Eukaryota</taxon>
        <taxon>Fungi</taxon>
        <taxon>Dikarya</taxon>
        <taxon>Basidiomycota</taxon>
        <taxon>Agaricomycotina</taxon>
        <taxon>Agaricomycetes</taxon>
        <taxon>Agaricomycetidae</taxon>
        <taxon>Agaricales</taxon>
        <taxon>Pluteineae</taxon>
        <taxon>Pluteaceae</taxon>
        <taxon>Pluteus</taxon>
    </lineage>
</organism>
<evidence type="ECO:0000313" key="2">
    <source>
        <dbReference type="Proteomes" id="UP000308600"/>
    </source>
</evidence>
<keyword evidence="2" id="KW-1185">Reference proteome</keyword>
<sequence length="623" mass="67064">MAGASLLRPKVLYPILILTFQSLLLVFGWVFYKITSNQPVALPTHLAAAYKLVPQTFTFVVTLIASAVSIASAYLYSLAIRYMLVRSLSKPVSLFAITSGIKVAGKSPLLNFSRPWWTILSLVGVAALGAQTAGWATLLTPRLIQITAEVTGFALDVSNSDFLQMAQDAYDAGNFSVDSYINVSPLILASGSTAVGASLGLPSILNYNKLSFLNNTGGILPANLVEISGTTPDTTLPVHTFVQKLQDTPLEFTRNYTVRQQGFTAVVSCEQRDPDDLAHPPISFANGTTELDRFEVNEWVMNVTCPSGVITKSSMVFGYVDQNANPKIASGILYAGCPSDSNFESGTIVLYGLGNFDWIGLTVCTATPQITIVDVNYMAPTSLWSIKNATDWSTSFIDVSEPLQAVDTPLAGGVPIQMIWNLFETQQTAYSHGVGDALSSYYFSPYGNTTDPSFLNRIIESYLKGVFEFSGTLLRAAYTQTNISGPGLFPDNTNNIPSSMRIPVSGTYVSETVGWKQKDATIPATFIAPSIVLITSIAVVLFTFLRMRDTEIVADQDHFDAGNILHVMSAASAGGLPHNFPPFSATPEEVLQYSQAVAVRLGQVKETGKIGFVHSSTAATSSV</sequence>
<proteinExistence type="predicted"/>